<dbReference type="Pfam" id="PF03963">
    <property type="entry name" value="FlgD"/>
    <property type="match status" value="1"/>
</dbReference>
<accession>A0ABU7LX95</accession>
<dbReference type="InterPro" id="IPR025965">
    <property type="entry name" value="FlgD/Vpr_Ig-like"/>
</dbReference>
<comment type="similarity">
    <text evidence="1 5">Belongs to the FlgD family.</text>
</comment>
<protein>
    <recommendedName>
        <fullName evidence="2 5">Basal-body rod modification protein FlgD</fullName>
    </recommendedName>
</protein>
<evidence type="ECO:0000256" key="4">
    <source>
        <dbReference type="ARBA" id="ARBA00024746"/>
    </source>
</evidence>
<keyword evidence="3 5" id="KW-1005">Bacterial flagellum biogenesis</keyword>
<dbReference type="Proteomes" id="UP001310692">
    <property type="component" value="Unassembled WGS sequence"/>
</dbReference>
<evidence type="ECO:0000313" key="8">
    <source>
        <dbReference type="Proteomes" id="UP001310692"/>
    </source>
</evidence>
<evidence type="ECO:0000256" key="1">
    <source>
        <dbReference type="ARBA" id="ARBA00010577"/>
    </source>
</evidence>
<keyword evidence="7" id="KW-0966">Cell projection</keyword>
<comment type="caution">
    <text evidence="7">The sequence shown here is derived from an EMBL/GenBank/DDBJ whole genome shotgun (WGS) entry which is preliminary data.</text>
</comment>
<dbReference type="Pfam" id="PF13860">
    <property type="entry name" value="FlgD_ig"/>
    <property type="match status" value="1"/>
</dbReference>
<dbReference type="InterPro" id="IPR005648">
    <property type="entry name" value="FlgD"/>
</dbReference>
<name>A0ABU7LX95_9PROT</name>
<organism evidence="7 8">
    <name type="scientific">Hyphobacterium marinum</name>
    <dbReference type="NCBI Taxonomy" id="3116574"/>
    <lineage>
        <taxon>Bacteria</taxon>
        <taxon>Pseudomonadati</taxon>
        <taxon>Pseudomonadota</taxon>
        <taxon>Alphaproteobacteria</taxon>
        <taxon>Maricaulales</taxon>
        <taxon>Maricaulaceae</taxon>
        <taxon>Hyphobacterium</taxon>
    </lineage>
</organism>
<dbReference type="Gene3D" id="2.60.40.4070">
    <property type="match status" value="1"/>
</dbReference>
<comment type="function">
    <text evidence="4 5">Required for flagellar hook formation. May act as a scaffolding protein.</text>
</comment>
<evidence type="ECO:0000256" key="2">
    <source>
        <dbReference type="ARBA" id="ARBA00016013"/>
    </source>
</evidence>
<evidence type="ECO:0000256" key="3">
    <source>
        <dbReference type="ARBA" id="ARBA00022795"/>
    </source>
</evidence>
<sequence>MSEVDALGANFGQQTASSRASLADNFEMFLTLLTEQMKNQDPLNPLDSTEFVNQLVSFSSVEQQISANQNLESLLLVQSAAAQGAAVGFIGREATIATPQAVLENGEASWSYVVPEDVSDLSIVVKDQGGRVIGRFEGETTSGSHDFNWNGENANGTAMDDGVYELEITATRPDGSTANVDILSTSRVTGVDLSGSEVVVEMGAIRALLSSVRALREAPAA</sequence>
<evidence type="ECO:0000313" key="7">
    <source>
        <dbReference type="EMBL" id="MEE2566194.1"/>
    </source>
</evidence>
<dbReference type="RefSeq" id="WP_330195734.1">
    <property type="nucleotide sequence ID" value="NZ_JAZDRO010000002.1"/>
</dbReference>
<evidence type="ECO:0000256" key="5">
    <source>
        <dbReference type="RuleBase" id="RU362076"/>
    </source>
</evidence>
<keyword evidence="8" id="KW-1185">Reference proteome</keyword>
<proteinExistence type="inferred from homology"/>
<keyword evidence="7" id="KW-0282">Flagellum</keyword>
<keyword evidence="7" id="KW-0969">Cilium</keyword>
<gene>
    <name evidence="7" type="ORF">V0U35_05830</name>
</gene>
<dbReference type="Gene3D" id="2.30.30.910">
    <property type="match status" value="1"/>
</dbReference>
<dbReference type="EMBL" id="JAZDRO010000002">
    <property type="protein sequence ID" value="MEE2566194.1"/>
    <property type="molecule type" value="Genomic_DNA"/>
</dbReference>
<reference evidence="7 8" key="1">
    <citation type="submission" date="2024-01" db="EMBL/GenBank/DDBJ databases">
        <title>Hyphobacterium bacterium isolated from marine sediment.</title>
        <authorList>
            <person name="Zhao S."/>
        </authorList>
    </citation>
    <scope>NUCLEOTIDE SEQUENCE [LARGE SCALE GENOMIC DNA]</scope>
    <source>
        <strain evidence="7 8">Y60-23</strain>
    </source>
</reference>
<evidence type="ECO:0000259" key="6">
    <source>
        <dbReference type="Pfam" id="PF13860"/>
    </source>
</evidence>
<feature type="domain" description="FlgD/Vpr Ig-like" evidence="6">
    <location>
        <begin position="106"/>
        <end position="173"/>
    </location>
</feature>